<evidence type="ECO:0000313" key="2">
    <source>
        <dbReference type="EMBL" id="MVB12324.1"/>
    </source>
</evidence>
<sequence length="176" mass="20387">MENGIRKFIESDWMKVQKIYQQGIDTNLATFRTACPPYQVWNEAHLQKCRYVYEENDSILGWIALSPVSEETAYSGVAEVSVYIERRAKHRGIATLLLTQAIASSEKEGIWTLQATIMQNNYSCILLFRKCGFRKVGFRNKIARDRFGIWRKVVLMERRSKCDDFDCCCDSPGVRP</sequence>
<accession>A0A6N8I2M3</accession>
<proteinExistence type="predicted"/>
<dbReference type="InterPro" id="IPR016181">
    <property type="entry name" value="Acyl_CoA_acyltransferase"/>
</dbReference>
<keyword evidence="3" id="KW-1185">Reference proteome</keyword>
<gene>
    <name evidence="2" type="ORF">CAFE_30570</name>
</gene>
<dbReference type="CDD" id="cd04301">
    <property type="entry name" value="NAT_SF"/>
    <property type="match status" value="1"/>
</dbReference>
<reference evidence="2 3" key="1">
    <citation type="submission" date="2019-09" db="EMBL/GenBank/DDBJ databases">
        <title>Genome sequence of Clostridium sp. EA1.</title>
        <authorList>
            <person name="Poehlein A."/>
            <person name="Bengelsdorf F.R."/>
            <person name="Daniel R."/>
        </authorList>
    </citation>
    <scope>NUCLEOTIDE SEQUENCE [LARGE SCALE GENOMIC DNA]</scope>
    <source>
        <strain evidence="2 3">EA1</strain>
    </source>
</reference>
<organism evidence="2 3">
    <name type="scientific">Caproicibacter fermentans</name>
    <dbReference type="NCBI Taxonomy" id="2576756"/>
    <lineage>
        <taxon>Bacteria</taxon>
        <taxon>Bacillati</taxon>
        <taxon>Bacillota</taxon>
        <taxon>Clostridia</taxon>
        <taxon>Eubacteriales</taxon>
        <taxon>Acutalibacteraceae</taxon>
        <taxon>Caproicibacter</taxon>
    </lineage>
</organism>
<comment type="caution">
    <text evidence="2">The sequence shown here is derived from an EMBL/GenBank/DDBJ whole genome shotgun (WGS) entry which is preliminary data.</text>
</comment>
<dbReference type="OrthoDB" id="9798006at2"/>
<dbReference type="GO" id="GO:0016747">
    <property type="term" value="F:acyltransferase activity, transferring groups other than amino-acyl groups"/>
    <property type="evidence" value="ECO:0007669"/>
    <property type="project" value="InterPro"/>
</dbReference>
<dbReference type="Gene3D" id="3.40.630.30">
    <property type="match status" value="1"/>
</dbReference>
<name>A0A6N8I2M3_9FIRM</name>
<dbReference type="SUPFAM" id="SSF55729">
    <property type="entry name" value="Acyl-CoA N-acyltransferases (Nat)"/>
    <property type="match status" value="1"/>
</dbReference>
<dbReference type="Pfam" id="PF00583">
    <property type="entry name" value="Acetyltransf_1"/>
    <property type="match status" value="1"/>
</dbReference>
<dbReference type="EMBL" id="VWXL01000087">
    <property type="protein sequence ID" value="MVB12324.1"/>
    <property type="molecule type" value="Genomic_DNA"/>
</dbReference>
<evidence type="ECO:0000259" key="1">
    <source>
        <dbReference type="PROSITE" id="PS51186"/>
    </source>
</evidence>
<dbReference type="InterPro" id="IPR000182">
    <property type="entry name" value="GNAT_dom"/>
</dbReference>
<dbReference type="PROSITE" id="PS51186">
    <property type="entry name" value="GNAT"/>
    <property type="match status" value="1"/>
</dbReference>
<protein>
    <submittedName>
        <fullName evidence="2">Acetyltransferase (GNAT) domain protein</fullName>
    </submittedName>
</protein>
<keyword evidence="2" id="KW-0808">Transferase</keyword>
<dbReference type="Proteomes" id="UP000469440">
    <property type="component" value="Unassembled WGS sequence"/>
</dbReference>
<dbReference type="RefSeq" id="WP_066647538.1">
    <property type="nucleotide sequence ID" value="NZ_VWXL01000087.1"/>
</dbReference>
<dbReference type="AlphaFoldDB" id="A0A6N8I2M3"/>
<evidence type="ECO:0000313" key="3">
    <source>
        <dbReference type="Proteomes" id="UP000469440"/>
    </source>
</evidence>
<feature type="domain" description="N-acetyltransferase" evidence="1">
    <location>
        <begin position="3"/>
        <end position="161"/>
    </location>
</feature>